<name>A0A2H3D5N3_ARMGA</name>
<protein>
    <submittedName>
        <fullName evidence="3">Uncharacterized protein</fullName>
    </submittedName>
</protein>
<reference evidence="4" key="1">
    <citation type="journal article" date="2017" name="Nat. Ecol. Evol.">
        <title>Genome expansion and lineage-specific genetic innovations in the forest pathogenic fungi Armillaria.</title>
        <authorList>
            <person name="Sipos G."/>
            <person name="Prasanna A.N."/>
            <person name="Walter M.C."/>
            <person name="O'Connor E."/>
            <person name="Balint B."/>
            <person name="Krizsan K."/>
            <person name="Kiss B."/>
            <person name="Hess J."/>
            <person name="Varga T."/>
            <person name="Slot J."/>
            <person name="Riley R."/>
            <person name="Boka B."/>
            <person name="Rigling D."/>
            <person name="Barry K."/>
            <person name="Lee J."/>
            <person name="Mihaltcheva S."/>
            <person name="LaButti K."/>
            <person name="Lipzen A."/>
            <person name="Waldron R."/>
            <person name="Moloney N.M."/>
            <person name="Sperisen C."/>
            <person name="Kredics L."/>
            <person name="Vagvoelgyi C."/>
            <person name="Patrignani A."/>
            <person name="Fitzpatrick D."/>
            <person name="Nagy I."/>
            <person name="Doyle S."/>
            <person name="Anderson J.B."/>
            <person name="Grigoriev I.V."/>
            <person name="Gueldener U."/>
            <person name="Muensterkoetter M."/>
            <person name="Nagy L.G."/>
        </authorList>
    </citation>
    <scope>NUCLEOTIDE SEQUENCE [LARGE SCALE GENOMIC DNA]</scope>
    <source>
        <strain evidence="4">Ar21-2</strain>
    </source>
</reference>
<dbReference type="InParanoid" id="A0A2H3D5N3"/>
<feature type="transmembrane region" description="Helical" evidence="2">
    <location>
        <begin position="258"/>
        <end position="279"/>
    </location>
</feature>
<feature type="transmembrane region" description="Helical" evidence="2">
    <location>
        <begin position="117"/>
        <end position="138"/>
    </location>
</feature>
<accession>A0A2H3D5N3</accession>
<organism evidence="3 4">
    <name type="scientific">Armillaria gallica</name>
    <name type="common">Bulbous honey fungus</name>
    <name type="synonym">Armillaria bulbosa</name>
    <dbReference type="NCBI Taxonomy" id="47427"/>
    <lineage>
        <taxon>Eukaryota</taxon>
        <taxon>Fungi</taxon>
        <taxon>Dikarya</taxon>
        <taxon>Basidiomycota</taxon>
        <taxon>Agaricomycotina</taxon>
        <taxon>Agaricomycetes</taxon>
        <taxon>Agaricomycetidae</taxon>
        <taxon>Agaricales</taxon>
        <taxon>Marasmiineae</taxon>
        <taxon>Physalacriaceae</taxon>
        <taxon>Armillaria</taxon>
    </lineage>
</organism>
<gene>
    <name evidence="3" type="ORF">ARMGADRAFT_1064564</name>
</gene>
<feature type="transmembrane region" description="Helical" evidence="2">
    <location>
        <begin position="227"/>
        <end position="252"/>
    </location>
</feature>
<dbReference type="AlphaFoldDB" id="A0A2H3D5N3"/>
<feature type="transmembrane region" description="Helical" evidence="2">
    <location>
        <begin position="150"/>
        <end position="168"/>
    </location>
</feature>
<dbReference type="OrthoDB" id="2992432at2759"/>
<feature type="compositionally biased region" description="Polar residues" evidence="1">
    <location>
        <begin position="304"/>
        <end position="318"/>
    </location>
</feature>
<keyword evidence="2" id="KW-1133">Transmembrane helix</keyword>
<sequence>MVVKAYPEAAISELTDSQIKDISDDLDTQFSEVMLNALTHGIHSGVVLAALWAIASRKNCENYGRPRFLVCIILILYLLATVNFYRGWESYSSFFTTINGKPFWDVYASNSSGPTPILLSGGLNAIISTILADASLIWRCWIVWGRSWRVVVIPIACTILATASRGIVAHNMTFGSIVPSGASFLENIVSWPVLYSSLILVTLLWCTILIIYRILTLSGGVAVGMRVYHRVIEILVESAALYSAVVVVLLVFEIRNEAVVVYIQELAIAIRGIVPTIIIGRIAAGRARPDDFWSGNTTVSSLQFRNHSSSQNDSQVSGGSEWDTLSRARPDLEEGLEGSSYFPYGNIVRETTDSIKASTFVPFCNETRIKTDTSGPQL</sequence>
<evidence type="ECO:0000256" key="1">
    <source>
        <dbReference type="SAM" id="MobiDB-lite"/>
    </source>
</evidence>
<evidence type="ECO:0000313" key="3">
    <source>
        <dbReference type="EMBL" id="PBK90555.1"/>
    </source>
</evidence>
<keyword evidence="2" id="KW-0472">Membrane</keyword>
<feature type="transmembrane region" description="Helical" evidence="2">
    <location>
        <begin position="67"/>
        <end position="85"/>
    </location>
</feature>
<keyword evidence="2" id="KW-0812">Transmembrane</keyword>
<proteinExistence type="predicted"/>
<feature type="transmembrane region" description="Helical" evidence="2">
    <location>
        <begin position="33"/>
        <end position="55"/>
    </location>
</feature>
<keyword evidence="4" id="KW-1185">Reference proteome</keyword>
<evidence type="ECO:0000256" key="2">
    <source>
        <dbReference type="SAM" id="Phobius"/>
    </source>
</evidence>
<feature type="region of interest" description="Disordered" evidence="1">
    <location>
        <begin position="304"/>
        <end position="323"/>
    </location>
</feature>
<evidence type="ECO:0000313" key="4">
    <source>
        <dbReference type="Proteomes" id="UP000217790"/>
    </source>
</evidence>
<feature type="transmembrane region" description="Helical" evidence="2">
    <location>
        <begin position="188"/>
        <end position="215"/>
    </location>
</feature>
<dbReference type="Proteomes" id="UP000217790">
    <property type="component" value="Unassembled WGS sequence"/>
</dbReference>
<dbReference type="EMBL" id="KZ293665">
    <property type="protein sequence ID" value="PBK90555.1"/>
    <property type="molecule type" value="Genomic_DNA"/>
</dbReference>